<dbReference type="InterPro" id="IPR035940">
    <property type="entry name" value="CAP_sf"/>
</dbReference>
<evidence type="ECO:0000313" key="5">
    <source>
        <dbReference type="Proteomes" id="UP000293854"/>
    </source>
</evidence>
<dbReference type="EMBL" id="RQTE01000105">
    <property type="protein sequence ID" value="RZI02350.1"/>
    <property type="molecule type" value="Genomic_DNA"/>
</dbReference>
<sequence length="339" mass="39223">MSKIRKWFGLVTVFLLIALCMPVKETPWMEHIQEQARGKIQALAAKESVNDEALKVPDKQDFAIRNIQMNMDKTQVEKQLGQPQRVTANEYGLKWYTYHNQYHSFIMISYIDNKVNAMYTNQNVISSKSKIKYGTPQDTVRTRMGKPLDSITKGNYRFELDNDEYDVFNKDNIYTTVFYDQHENNQVKGLLQVSKTMENRLAQQYGAPSSSLEKGFELQDFDLVNSERVQKDKSVLKYNQPLSDTARKHSKDMADNHFFDHNNLKGESPFDRMQKDGIEYQSAGENLAYGQQSSIFAHEGLMNSAGHRKNILQSNFKNLGVGVSFNEERQPFWTENYTG</sequence>
<evidence type="ECO:0000313" key="6">
    <source>
        <dbReference type="Proteomes" id="UP000595942"/>
    </source>
</evidence>
<evidence type="ECO:0000259" key="2">
    <source>
        <dbReference type="Pfam" id="PF14504"/>
    </source>
</evidence>
<reference evidence="3 6" key="2">
    <citation type="submission" date="2021-01" db="EMBL/GenBank/DDBJ databases">
        <title>FDA dAtabase for Regulatory Grade micrObial Sequences (FDA-ARGOS): Supporting development and validation of Infectious Disease Dx tests.</title>
        <authorList>
            <person name="Sproer C."/>
            <person name="Gronow S."/>
            <person name="Severitt S."/>
            <person name="Schroder I."/>
            <person name="Tallon L."/>
            <person name="Sadzewicz L."/>
            <person name="Zhao X."/>
            <person name="Boylan J."/>
            <person name="Ott S."/>
            <person name="Bowen H."/>
            <person name="Vavikolanu K."/>
            <person name="Mehta A."/>
            <person name="Aluvathingal J."/>
            <person name="Nadendla S."/>
            <person name="Lowell S."/>
            <person name="Myers T."/>
            <person name="Yan Y."/>
            <person name="Sichtig H."/>
        </authorList>
    </citation>
    <scope>NUCLEOTIDE SEQUENCE [LARGE SCALE GENOMIC DNA]</scope>
    <source>
        <strain evidence="3 6">FDAARGOS_1148</strain>
    </source>
</reference>
<dbReference type="InterPro" id="IPR029410">
    <property type="entry name" value="CAP_assoc"/>
</dbReference>
<dbReference type="GeneID" id="93726734"/>
<feature type="domain" description="SCP" evidence="1">
    <location>
        <begin position="221"/>
        <end position="337"/>
    </location>
</feature>
<dbReference type="SUPFAM" id="SSF55797">
    <property type="entry name" value="PR-1-like"/>
    <property type="match status" value="1"/>
</dbReference>
<organism evidence="4 5">
    <name type="scientific">Staphylococcus condimenti</name>
    <dbReference type="NCBI Taxonomy" id="70255"/>
    <lineage>
        <taxon>Bacteria</taxon>
        <taxon>Bacillati</taxon>
        <taxon>Bacillota</taxon>
        <taxon>Bacilli</taxon>
        <taxon>Bacillales</taxon>
        <taxon>Staphylococcaceae</taxon>
        <taxon>Staphylococcus</taxon>
    </lineage>
</organism>
<dbReference type="RefSeq" id="WP_070704885.1">
    <property type="nucleotide sequence ID" value="NZ_CP015114.1"/>
</dbReference>
<dbReference type="Gene3D" id="3.40.33.10">
    <property type="entry name" value="CAP"/>
    <property type="match status" value="1"/>
</dbReference>
<dbReference type="CDD" id="cd05379">
    <property type="entry name" value="CAP_bacterial"/>
    <property type="match status" value="1"/>
</dbReference>
<dbReference type="Pfam" id="PF00188">
    <property type="entry name" value="CAP"/>
    <property type="match status" value="1"/>
</dbReference>
<gene>
    <name evidence="4" type="ORF">EIG99_06480</name>
    <name evidence="3" type="ORF">I6J05_03140</name>
</gene>
<dbReference type="OrthoDB" id="9783944at2"/>
<keyword evidence="6" id="KW-1185">Reference proteome</keyword>
<dbReference type="Pfam" id="PF14504">
    <property type="entry name" value="CAP_assoc_N"/>
    <property type="match status" value="1"/>
</dbReference>
<dbReference type="PANTHER" id="PTHR31157">
    <property type="entry name" value="SCP DOMAIN-CONTAINING PROTEIN"/>
    <property type="match status" value="1"/>
</dbReference>
<dbReference type="AlphaFoldDB" id="A0A4Q7CN92"/>
<evidence type="ECO:0000313" key="4">
    <source>
        <dbReference type="EMBL" id="RZI02350.1"/>
    </source>
</evidence>
<feature type="domain" description="CAP-associated" evidence="2">
    <location>
        <begin position="69"/>
        <end position="202"/>
    </location>
</feature>
<proteinExistence type="predicted"/>
<dbReference type="EMBL" id="CP068073">
    <property type="protein sequence ID" value="QQS83332.1"/>
    <property type="molecule type" value="Genomic_DNA"/>
</dbReference>
<evidence type="ECO:0000313" key="3">
    <source>
        <dbReference type="EMBL" id="QQS83332.1"/>
    </source>
</evidence>
<dbReference type="Proteomes" id="UP000595942">
    <property type="component" value="Chromosome"/>
</dbReference>
<evidence type="ECO:0000259" key="1">
    <source>
        <dbReference type="Pfam" id="PF00188"/>
    </source>
</evidence>
<dbReference type="Proteomes" id="UP000293854">
    <property type="component" value="Unassembled WGS sequence"/>
</dbReference>
<accession>A0A4Q7CN92</accession>
<reference evidence="4 5" key="1">
    <citation type="submission" date="2018-11" db="EMBL/GenBank/DDBJ databases">
        <title>Genomic profiling of Staphylococcus species from a Poultry farm system in KwaZulu-Natal, South Africa.</title>
        <authorList>
            <person name="Amoako D.G."/>
            <person name="Somboro A.M."/>
            <person name="Abia A.L.K."/>
            <person name="Bester L.A."/>
            <person name="Essack S.Y."/>
        </authorList>
    </citation>
    <scope>NUCLEOTIDE SEQUENCE [LARGE SCALE GENOMIC DNA]</scope>
    <source>
        <strain evidence="4 5">SA11</strain>
    </source>
</reference>
<protein>
    <submittedName>
        <fullName evidence="4">CAP domain-containing protein</fullName>
    </submittedName>
</protein>
<dbReference type="PANTHER" id="PTHR31157:SF1">
    <property type="entry name" value="SCP DOMAIN-CONTAINING PROTEIN"/>
    <property type="match status" value="1"/>
</dbReference>
<dbReference type="InterPro" id="IPR014044">
    <property type="entry name" value="CAP_dom"/>
</dbReference>
<name>A0A4Q7CN92_9STAP</name>